<dbReference type="SUPFAM" id="SSF56112">
    <property type="entry name" value="Protein kinase-like (PK-like)"/>
    <property type="match status" value="1"/>
</dbReference>
<dbReference type="Proteomes" id="UP001597145">
    <property type="component" value="Unassembled WGS sequence"/>
</dbReference>
<dbReference type="Pfam" id="PF06293">
    <property type="entry name" value="Kdo"/>
    <property type="match status" value="1"/>
</dbReference>
<sequence length="423" mass="47865">MRFIFRPPAAHAAGLLSLPWDEPLEEWQDDRLLEVVHRGISRHVVRFVEVDGKVYALKEIDERLARREYRLLGQLESMGMPAVSVLGVCVERPPVDGVVQDAVLVTRFLDYSMSYRYVFSHGHTAQPTDQLVDAMVELLVRLHLAGLFWGDCSLSNTLFRPDAGSIGAYLVDAETAELHPSLSEGKRWFDIEYAAERVGGELFDLQYGGLLPEDVDPVEIAAELPRRYQALWDELTREELLRPDEQRYRVAERVDRINELGFDVDEIELITTDDGVRLRVHTQVAEAGRHRNQLFVLTGLQVTENQARRLLNDLRSYRGYLEQKEGRPVPETVAGHRWRAEQFDRVMALVPEDLADRLEPAEVFHEILEHRWFLSEQAGKDVGTTAAAKSYITRILPQTPSTLTVLPGADAPGIDPSADAPTG</sequence>
<name>A0ABW4FEP4_9PSEU</name>
<dbReference type="EMBL" id="JBHUCP010000004">
    <property type="protein sequence ID" value="MFD1529170.1"/>
    <property type="molecule type" value="Genomic_DNA"/>
</dbReference>
<reference evidence="3" key="1">
    <citation type="journal article" date="2019" name="Int. J. Syst. Evol. Microbiol.">
        <title>The Global Catalogue of Microorganisms (GCM) 10K type strain sequencing project: providing services to taxonomists for standard genome sequencing and annotation.</title>
        <authorList>
            <consortium name="The Broad Institute Genomics Platform"/>
            <consortium name="The Broad Institute Genome Sequencing Center for Infectious Disease"/>
            <person name="Wu L."/>
            <person name="Ma J."/>
        </authorList>
    </citation>
    <scope>NUCLEOTIDE SEQUENCE [LARGE SCALE GENOMIC DNA]</scope>
    <source>
        <strain evidence="3">JCM 12165</strain>
    </source>
</reference>
<organism evidence="2 3">
    <name type="scientific">Pseudonocardia aurantiaca</name>
    <dbReference type="NCBI Taxonomy" id="75290"/>
    <lineage>
        <taxon>Bacteria</taxon>
        <taxon>Bacillati</taxon>
        <taxon>Actinomycetota</taxon>
        <taxon>Actinomycetes</taxon>
        <taxon>Pseudonocardiales</taxon>
        <taxon>Pseudonocardiaceae</taxon>
        <taxon>Pseudonocardia</taxon>
    </lineage>
</organism>
<evidence type="ECO:0000259" key="1">
    <source>
        <dbReference type="Pfam" id="PF13224"/>
    </source>
</evidence>
<dbReference type="InterPro" id="IPR011009">
    <property type="entry name" value="Kinase-like_dom_sf"/>
</dbReference>
<dbReference type="Pfam" id="PF13224">
    <property type="entry name" value="DUF4032"/>
    <property type="match status" value="1"/>
</dbReference>
<dbReference type="RefSeq" id="WP_343975206.1">
    <property type="nucleotide sequence ID" value="NZ_BAAAJG010000008.1"/>
</dbReference>
<accession>A0ABW4FEP4</accession>
<keyword evidence="3" id="KW-1185">Reference proteome</keyword>
<dbReference type="InterPro" id="IPR025111">
    <property type="entry name" value="DUF4032"/>
</dbReference>
<evidence type="ECO:0000313" key="2">
    <source>
        <dbReference type="EMBL" id="MFD1529170.1"/>
    </source>
</evidence>
<proteinExistence type="predicted"/>
<feature type="domain" description="DUF4032" evidence="1">
    <location>
        <begin position="231"/>
        <end position="396"/>
    </location>
</feature>
<comment type="caution">
    <text evidence="2">The sequence shown here is derived from an EMBL/GenBank/DDBJ whole genome shotgun (WGS) entry which is preliminary data.</text>
</comment>
<protein>
    <submittedName>
        <fullName evidence="2">DUF4032 domain-containing protein</fullName>
    </submittedName>
</protein>
<gene>
    <name evidence="2" type="ORF">ACFSCY_06930</name>
</gene>
<evidence type="ECO:0000313" key="3">
    <source>
        <dbReference type="Proteomes" id="UP001597145"/>
    </source>
</evidence>